<evidence type="ECO:0000313" key="11">
    <source>
        <dbReference type="Proteomes" id="UP000195787"/>
    </source>
</evidence>
<feature type="region of interest" description="Disordered" evidence="7">
    <location>
        <begin position="130"/>
        <end position="158"/>
    </location>
</feature>
<dbReference type="InterPro" id="IPR050743">
    <property type="entry name" value="2-oxoacid_DH_E2_comp"/>
</dbReference>
<dbReference type="PANTHER" id="PTHR43178:SF5">
    <property type="entry name" value="LIPOAMIDE ACYLTRANSFERASE COMPONENT OF BRANCHED-CHAIN ALPHA-KETO ACID DEHYDROGENASE COMPLEX, MITOCHONDRIAL"/>
    <property type="match status" value="1"/>
</dbReference>
<reference evidence="10 11" key="1">
    <citation type="submission" date="2017-02" db="EMBL/GenBank/DDBJ databases">
        <authorList>
            <person name="Peterson S.W."/>
        </authorList>
    </citation>
    <scope>NUCLEOTIDE SEQUENCE [LARGE SCALE GENOMIC DNA]</scope>
    <source>
        <strain evidence="10 11">LMG 22410</strain>
    </source>
</reference>
<keyword evidence="5 6" id="KW-0012">Acyltransferase</keyword>
<evidence type="ECO:0000256" key="2">
    <source>
        <dbReference type="ARBA" id="ARBA00007317"/>
    </source>
</evidence>
<name>A0A1R4GPE7_9MICO</name>
<dbReference type="PROSITE" id="PS50968">
    <property type="entry name" value="BIOTINYL_LIPOYL"/>
    <property type="match status" value="1"/>
</dbReference>
<evidence type="ECO:0000256" key="6">
    <source>
        <dbReference type="RuleBase" id="RU003423"/>
    </source>
</evidence>
<dbReference type="InterPro" id="IPR036625">
    <property type="entry name" value="E3-bd_dom_sf"/>
</dbReference>
<comment type="cofactor">
    <cofactor evidence="1 6">
        <name>(R)-lipoate</name>
        <dbReference type="ChEBI" id="CHEBI:83088"/>
    </cofactor>
</comment>
<organism evidence="10 11">
    <name type="scientific">Agrococcus casei LMG 22410</name>
    <dbReference type="NCBI Taxonomy" id="1255656"/>
    <lineage>
        <taxon>Bacteria</taxon>
        <taxon>Bacillati</taxon>
        <taxon>Actinomycetota</taxon>
        <taxon>Actinomycetes</taxon>
        <taxon>Micrococcales</taxon>
        <taxon>Microbacteriaceae</taxon>
        <taxon>Agrococcus</taxon>
    </lineage>
</organism>
<keyword evidence="10" id="KW-0670">Pyruvate</keyword>
<dbReference type="InterPro" id="IPR011053">
    <property type="entry name" value="Single_hybrid_motif"/>
</dbReference>
<dbReference type="EC" id="2.3.1.-" evidence="6"/>
<keyword evidence="4 6" id="KW-0450">Lipoyl</keyword>
<dbReference type="PANTHER" id="PTHR43178">
    <property type="entry name" value="DIHYDROLIPOAMIDE ACETYLTRANSFERASE COMPONENT OF PYRUVATE DEHYDROGENASE COMPLEX"/>
    <property type="match status" value="1"/>
</dbReference>
<dbReference type="Pfam" id="PF00198">
    <property type="entry name" value="2-oxoacid_dh"/>
    <property type="match status" value="1"/>
</dbReference>
<dbReference type="InterPro" id="IPR000089">
    <property type="entry name" value="Biotin_lipoyl"/>
</dbReference>
<feature type="compositionally biased region" description="Low complexity" evidence="7">
    <location>
        <begin position="88"/>
        <end position="104"/>
    </location>
</feature>
<dbReference type="RefSeq" id="WP_086993092.1">
    <property type="nucleotide sequence ID" value="NZ_FUHU01000048.1"/>
</dbReference>
<dbReference type="EMBL" id="FUHU01000048">
    <property type="protein sequence ID" value="SJM69933.1"/>
    <property type="molecule type" value="Genomic_DNA"/>
</dbReference>
<evidence type="ECO:0000256" key="7">
    <source>
        <dbReference type="SAM" id="MobiDB-lite"/>
    </source>
</evidence>
<evidence type="ECO:0000259" key="9">
    <source>
        <dbReference type="PROSITE" id="PS51826"/>
    </source>
</evidence>
<evidence type="ECO:0000259" key="8">
    <source>
        <dbReference type="PROSITE" id="PS50968"/>
    </source>
</evidence>
<dbReference type="CDD" id="cd06849">
    <property type="entry name" value="lipoyl_domain"/>
    <property type="match status" value="1"/>
</dbReference>
<dbReference type="InterPro" id="IPR001078">
    <property type="entry name" value="2-oxoacid_DH_actylTfrase"/>
</dbReference>
<evidence type="ECO:0000256" key="5">
    <source>
        <dbReference type="ARBA" id="ARBA00023315"/>
    </source>
</evidence>
<evidence type="ECO:0000256" key="3">
    <source>
        <dbReference type="ARBA" id="ARBA00022679"/>
    </source>
</evidence>
<dbReference type="InterPro" id="IPR004167">
    <property type="entry name" value="PSBD"/>
</dbReference>
<feature type="domain" description="Lipoyl-binding" evidence="8">
    <location>
        <begin position="1"/>
        <end position="76"/>
    </location>
</feature>
<proteinExistence type="inferred from homology"/>
<dbReference type="FunFam" id="3.30.559.10:FF:000007">
    <property type="entry name" value="Dihydrolipoamide acetyltransferase component of pyruvate dehydrogenase complex"/>
    <property type="match status" value="1"/>
</dbReference>
<dbReference type="GO" id="GO:0016407">
    <property type="term" value="F:acetyltransferase activity"/>
    <property type="evidence" value="ECO:0007669"/>
    <property type="project" value="TreeGrafter"/>
</dbReference>
<dbReference type="Gene3D" id="2.40.50.100">
    <property type="match status" value="1"/>
</dbReference>
<dbReference type="GeneID" id="303174243"/>
<dbReference type="OrthoDB" id="9805770at2"/>
<dbReference type="SUPFAM" id="SSF47005">
    <property type="entry name" value="Peripheral subunit-binding domain of 2-oxo acid dehydrogenase complex"/>
    <property type="match status" value="1"/>
</dbReference>
<feature type="compositionally biased region" description="Basic and acidic residues" evidence="7">
    <location>
        <begin position="135"/>
        <end position="149"/>
    </location>
</feature>
<keyword evidence="3 6" id="KW-0808">Transferase</keyword>
<dbReference type="PROSITE" id="PS51826">
    <property type="entry name" value="PSBD"/>
    <property type="match status" value="1"/>
</dbReference>
<dbReference type="GO" id="GO:0005737">
    <property type="term" value="C:cytoplasm"/>
    <property type="evidence" value="ECO:0007669"/>
    <property type="project" value="TreeGrafter"/>
</dbReference>
<feature type="region of interest" description="Disordered" evidence="7">
    <location>
        <begin position="81"/>
        <end position="110"/>
    </location>
</feature>
<keyword evidence="11" id="KW-1185">Reference proteome</keyword>
<gene>
    <name evidence="10" type="ORF">CZ674_13600</name>
</gene>
<evidence type="ECO:0000313" key="10">
    <source>
        <dbReference type="EMBL" id="SJM69933.1"/>
    </source>
</evidence>
<dbReference type="Gene3D" id="4.10.320.10">
    <property type="entry name" value="E3-binding domain"/>
    <property type="match status" value="1"/>
</dbReference>
<dbReference type="Proteomes" id="UP000195787">
    <property type="component" value="Unassembled WGS sequence"/>
</dbReference>
<comment type="similarity">
    <text evidence="2 6">Belongs to the 2-oxoacid dehydrogenase family.</text>
</comment>
<accession>A0A1R4GPE7</accession>
<dbReference type="InterPro" id="IPR003016">
    <property type="entry name" value="2-oxoA_DH_lipoyl-BS"/>
</dbReference>
<sequence>MTVFKLPDLGEGLTESEIVSWQVAVGDHVELNQTLAEVETAKATVDLPSPFAGIVTKLHAEPGTTVDVGAPIIEFQLEGEAAADEPEAAPAAEAPTAAPAAAEAPVEDAPVEDERIETLVGAVTISKNRPKRSKRSYEVSAYEREERPADGPVRATPPVRKYAKDRGVELAHVRVAGDDRTVRRSDVDAHLTGAATASAPAAKSRTERVAGLRKHTAAAMVKSAFEVPHAAVMHEVDVTETLELMRDMKAAGTKVSFLSLVARAVVRAARRTPSVNATFKADAGEIEYYDYVNLGIAVATPKGLVVASIDDAQEQSATELTANIAETAQQARDGQLTHEQLTSSTLTISNVGVFGVETGIPIINPGESAILALGAIRKKPWAVGDDIQLRSIVKLAVSFDHRLIDGAEASTFVRDIADVLERPGIALVD</sequence>
<protein>
    <recommendedName>
        <fullName evidence="6">Dihydrolipoamide acetyltransferase component of pyruvate dehydrogenase complex</fullName>
        <ecNumber evidence="6">2.3.1.-</ecNumber>
    </recommendedName>
</protein>
<dbReference type="GO" id="GO:0031405">
    <property type="term" value="F:lipoic acid binding"/>
    <property type="evidence" value="ECO:0007669"/>
    <property type="project" value="TreeGrafter"/>
</dbReference>
<dbReference type="AlphaFoldDB" id="A0A1R4GPE7"/>
<evidence type="ECO:0000256" key="4">
    <source>
        <dbReference type="ARBA" id="ARBA00022823"/>
    </source>
</evidence>
<dbReference type="SUPFAM" id="SSF51230">
    <property type="entry name" value="Single hybrid motif"/>
    <property type="match status" value="1"/>
</dbReference>
<dbReference type="Pfam" id="PF00364">
    <property type="entry name" value="Biotin_lipoyl"/>
    <property type="match status" value="1"/>
</dbReference>
<dbReference type="InterPro" id="IPR023213">
    <property type="entry name" value="CAT-like_dom_sf"/>
</dbReference>
<feature type="domain" description="Peripheral subunit-binding (PSBD)" evidence="9">
    <location>
        <begin position="154"/>
        <end position="191"/>
    </location>
</feature>
<evidence type="ECO:0000256" key="1">
    <source>
        <dbReference type="ARBA" id="ARBA00001938"/>
    </source>
</evidence>
<dbReference type="SUPFAM" id="SSF52777">
    <property type="entry name" value="CoA-dependent acyltransferases"/>
    <property type="match status" value="1"/>
</dbReference>
<dbReference type="PROSITE" id="PS00189">
    <property type="entry name" value="LIPOYL"/>
    <property type="match status" value="1"/>
</dbReference>
<dbReference type="Gene3D" id="3.30.559.10">
    <property type="entry name" value="Chloramphenicol acetyltransferase-like domain"/>
    <property type="match status" value="1"/>
</dbReference>